<accession>A0A7X6FQ72</accession>
<organism evidence="1 2">
    <name type="scientific">Brucella tritici</name>
    <dbReference type="NCBI Taxonomy" id="94626"/>
    <lineage>
        <taxon>Bacteria</taxon>
        <taxon>Pseudomonadati</taxon>
        <taxon>Pseudomonadota</taxon>
        <taxon>Alphaproteobacteria</taxon>
        <taxon>Hyphomicrobiales</taxon>
        <taxon>Brucellaceae</taxon>
        <taxon>Brucella/Ochrobactrum group</taxon>
        <taxon>Brucella</taxon>
    </lineage>
</organism>
<dbReference type="EMBL" id="JAAXZB010000001">
    <property type="protein sequence ID" value="NKW09816.1"/>
    <property type="molecule type" value="Genomic_DNA"/>
</dbReference>
<dbReference type="Proteomes" id="UP000558475">
    <property type="component" value="Unassembled WGS sequence"/>
</dbReference>
<name>A0A7X6FQ72_9HYPH</name>
<dbReference type="AlphaFoldDB" id="A0A7X6FQ72"/>
<protein>
    <submittedName>
        <fullName evidence="1">Uncharacterized protein</fullName>
    </submittedName>
</protein>
<proteinExistence type="predicted"/>
<reference evidence="1 2" key="1">
    <citation type="submission" date="2020-04" db="EMBL/GenBank/DDBJ databases">
        <title>Whole genome sequencing of clinical and environmental type strains of Ochrobactrum.</title>
        <authorList>
            <person name="Dharne M."/>
        </authorList>
    </citation>
    <scope>NUCLEOTIDE SEQUENCE [LARGE SCALE GENOMIC DNA]</scope>
    <source>
        <strain evidence="1 2">DSM 13340</strain>
    </source>
</reference>
<evidence type="ECO:0000313" key="2">
    <source>
        <dbReference type="Proteomes" id="UP000558475"/>
    </source>
</evidence>
<sequence>MISGKRLKFMIIDEVGQAHPPRWSHPFSRFGCARSRRVLERFLKKQAKLRELPSKAARVFVVERRFFMPKKRANTILGMLIR</sequence>
<comment type="caution">
    <text evidence="1">The sequence shown here is derived from an EMBL/GenBank/DDBJ whole genome shotgun (WGS) entry which is preliminary data.</text>
</comment>
<evidence type="ECO:0000313" key="1">
    <source>
        <dbReference type="EMBL" id="NKW09816.1"/>
    </source>
</evidence>
<gene>
    <name evidence="1" type="ORF">HGG76_10415</name>
</gene>